<evidence type="ECO:0000256" key="9">
    <source>
        <dbReference type="ARBA" id="ARBA00023136"/>
    </source>
</evidence>
<evidence type="ECO:0000256" key="1">
    <source>
        <dbReference type="ARBA" id="ARBA00004651"/>
    </source>
</evidence>
<dbReference type="Gene3D" id="1.10.1200.120">
    <property type="entry name" value="Large-conductance mechanosensitive channel, MscL, domain 1"/>
    <property type="match status" value="1"/>
</dbReference>
<dbReference type="FunFam" id="1.10.1200.120:FF:000001">
    <property type="entry name" value="Large-conductance mechanosensitive channel"/>
    <property type="match status" value="1"/>
</dbReference>
<comment type="function">
    <text evidence="11">Channel that opens in response to stretch forces in the membrane lipid bilayer. May participate in the regulation of osmotic pressure changes within the cell.</text>
</comment>
<comment type="subunit">
    <text evidence="3 11">Homopentamer.</text>
</comment>
<dbReference type="GO" id="GO:0005886">
    <property type="term" value="C:plasma membrane"/>
    <property type="evidence" value="ECO:0007669"/>
    <property type="project" value="UniProtKB-SubCell"/>
</dbReference>
<keyword evidence="4 11" id="KW-0813">Transport</keyword>
<evidence type="ECO:0000256" key="5">
    <source>
        <dbReference type="ARBA" id="ARBA00022475"/>
    </source>
</evidence>
<evidence type="ECO:0000256" key="4">
    <source>
        <dbReference type="ARBA" id="ARBA00022448"/>
    </source>
</evidence>
<dbReference type="NCBIfam" id="NF001843">
    <property type="entry name" value="PRK00567.1-4"/>
    <property type="match status" value="1"/>
</dbReference>
<dbReference type="AlphaFoldDB" id="A0A9Q4E2F0"/>
<dbReference type="SUPFAM" id="SSF81330">
    <property type="entry name" value="Gated mechanosensitive channel"/>
    <property type="match status" value="1"/>
</dbReference>
<evidence type="ECO:0000256" key="8">
    <source>
        <dbReference type="ARBA" id="ARBA00023065"/>
    </source>
</evidence>
<evidence type="ECO:0000256" key="10">
    <source>
        <dbReference type="ARBA" id="ARBA00023303"/>
    </source>
</evidence>
<dbReference type="InterPro" id="IPR036019">
    <property type="entry name" value="MscL_channel"/>
</dbReference>
<dbReference type="Pfam" id="PF01741">
    <property type="entry name" value="MscL"/>
    <property type="match status" value="1"/>
</dbReference>
<evidence type="ECO:0000256" key="3">
    <source>
        <dbReference type="ARBA" id="ARBA00011255"/>
    </source>
</evidence>
<dbReference type="PROSITE" id="PS01327">
    <property type="entry name" value="MSCL"/>
    <property type="match status" value="1"/>
</dbReference>
<keyword evidence="9 11" id="KW-0472">Membrane</keyword>
<sequence>MWNEFKAFAMRGNIVDLAIGVVIGGAFGKIVTSLVNDIIMPLVGLLLGGLDFSGLSFTFGDAVVKYGSFIQTIMNFLIISFSIFIVIRILNGLRRKKEAEEEAAEEAPDAQEELLKEIRDLLKQQTKSPE</sequence>
<keyword evidence="7 11" id="KW-1133">Transmembrane helix</keyword>
<dbReference type="NCBIfam" id="NF010560">
    <property type="entry name" value="PRK13955.1"/>
    <property type="match status" value="1"/>
</dbReference>
<gene>
    <name evidence="11 12" type="primary">mscL</name>
    <name evidence="12" type="ORF">MOC89_02215</name>
</gene>
<comment type="caution">
    <text evidence="12">The sequence shown here is derived from an EMBL/GenBank/DDBJ whole genome shotgun (WGS) entry which is preliminary data.</text>
</comment>
<dbReference type="HAMAP" id="MF_00115">
    <property type="entry name" value="MscL"/>
    <property type="match status" value="1"/>
</dbReference>
<comment type="similarity">
    <text evidence="2 11">Belongs to the MscL family.</text>
</comment>
<organism evidence="12 13">
    <name type="scientific">Bacillus spizizenii</name>
    <name type="common">Bacillus subtilis subsp. spizizenii</name>
    <dbReference type="NCBI Taxonomy" id="96241"/>
    <lineage>
        <taxon>Bacteria</taxon>
        <taxon>Bacillati</taxon>
        <taxon>Bacillota</taxon>
        <taxon>Bacilli</taxon>
        <taxon>Bacillales</taxon>
        <taxon>Bacillaceae</taxon>
        <taxon>Bacillus</taxon>
    </lineage>
</organism>
<keyword evidence="6 11" id="KW-0812">Transmembrane</keyword>
<name>A0A9Q4E2F0_BACSC</name>
<dbReference type="PANTHER" id="PTHR30266">
    <property type="entry name" value="MECHANOSENSITIVE CHANNEL MSCL"/>
    <property type="match status" value="1"/>
</dbReference>
<protein>
    <recommendedName>
        <fullName evidence="11">Large-conductance mechanosensitive channel</fullName>
    </recommendedName>
</protein>
<keyword evidence="8 11" id="KW-0406">Ion transport</keyword>
<dbReference type="InterPro" id="IPR037673">
    <property type="entry name" value="MSC/AndL"/>
</dbReference>
<accession>A0A9Q4E2F0</accession>
<comment type="subcellular location">
    <subcellularLocation>
        <location evidence="1 11">Cell membrane</location>
        <topology evidence="1 11">Multi-pass membrane protein</topology>
    </subcellularLocation>
</comment>
<dbReference type="NCBIfam" id="TIGR00220">
    <property type="entry name" value="mscL"/>
    <property type="match status" value="1"/>
</dbReference>
<keyword evidence="10 11" id="KW-0407">Ion channel</keyword>
<evidence type="ECO:0000313" key="13">
    <source>
        <dbReference type="Proteomes" id="UP001078573"/>
    </source>
</evidence>
<proteinExistence type="inferred from homology"/>
<dbReference type="NCBIfam" id="NF010558">
    <property type="entry name" value="PRK13953.1"/>
    <property type="match status" value="1"/>
</dbReference>
<reference evidence="12" key="1">
    <citation type="submission" date="2022-02" db="EMBL/GenBank/DDBJ databases">
        <title>Crop Bioprotection Bacillus Genome Sequencing.</title>
        <authorList>
            <person name="Dunlap C."/>
        </authorList>
    </citation>
    <scope>NUCLEOTIDE SEQUENCE</scope>
    <source>
        <strain evidence="12">WR1O2A-53</strain>
    </source>
</reference>
<dbReference type="GO" id="GO:0008381">
    <property type="term" value="F:mechanosensitive monoatomic ion channel activity"/>
    <property type="evidence" value="ECO:0007669"/>
    <property type="project" value="UniProtKB-UniRule"/>
</dbReference>
<evidence type="ECO:0000256" key="7">
    <source>
        <dbReference type="ARBA" id="ARBA00022989"/>
    </source>
</evidence>
<evidence type="ECO:0000256" key="6">
    <source>
        <dbReference type="ARBA" id="ARBA00022692"/>
    </source>
</evidence>
<dbReference type="InterPro" id="IPR019823">
    <property type="entry name" value="Mechanosensitive_channel_CS"/>
</dbReference>
<feature type="transmembrane region" description="Helical" evidence="11">
    <location>
        <begin position="12"/>
        <end position="31"/>
    </location>
</feature>
<dbReference type="PRINTS" id="PR01264">
    <property type="entry name" value="MECHCHANNEL"/>
</dbReference>
<feature type="transmembrane region" description="Helical" evidence="11">
    <location>
        <begin position="69"/>
        <end position="90"/>
    </location>
</feature>
<evidence type="ECO:0000313" key="12">
    <source>
        <dbReference type="EMBL" id="MCY8455709.1"/>
    </source>
</evidence>
<evidence type="ECO:0000256" key="11">
    <source>
        <dbReference type="HAMAP-Rule" id="MF_00115"/>
    </source>
</evidence>
<evidence type="ECO:0000256" key="2">
    <source>
        <dbReference type="ARBA" id="ARBA00007254"/>
    </source>
</evidence>
<dbReference type="EMBL" id="JALAPQ010000003">
    <property type="protein sequence ID" value="MCY8455709.1"/>
    <property type="molecule type" value="Genomic_DNA"/>
</dbReference>
<feature type="transmembrane region" description="Helical" evidence="11">
    <location>
        <begin position="38"/>
        <end position="57"/>
    </location>
</feature>
<dbReference type="PANTHER" id="PTHR30266:SF2">
    <property type="entry name" value="LARGE-CONDUCTANCE MECHANOSENSITIVE CHANNEL"/>
    <property type="match status" value="1"/>
</dbReference>
<dbReference type="Proteomes" id="UP001078573">
    <property type="component" value="Unassembled WGS sequence"/>
</dbReference>
<keyword evidence="5 11" id="KW-1003">Cell membrane</keyword>
<dbReference type="InterPro" id="IPR001185">
    <property type="entry name" value="MS_channel"/>
</dbReference>